<feature type="domain" description="FAD-binding FR-type" evidence="19">
    <location>
        <begin position="694"/>
        <end position="933"/>
    </location>
</feature>
<evidence type="ECO:0000256" key="2">
    <source>
        <dbReference type="ARBA" id="ARBA00010018"/>
    </source>
</evidence>
<comment type="catalytic activity">
    <reaction evidence="15 16">
        <text>2 oxidized [cytochrome P450] + NADPH = 2 reduced [cytochrome P450] + NADP(+) + H(+)</text>
        <dbReference type="Rhea" id="RHEA:24040"/>
        <dbReference type="Rhea" id="RHEA-COMP:14627"/>
        <dbReference type="Rhea" id="RHEA-COMP:14628"/>
        <dbReference type="ChEBI" id="CHEBI:15378"/>
        <dbReference type="ChEBI" id="CHEBI:55376"/>
        <dbReference type="ChEBI" id="CHEBI:57783"/>
        <dbReference type="ChEBI" id="CHEBI:58349"/>
        <dbReference type="ChEBI" id="CHEBI:60344"/>
        <dbReference type="EC" id="1.6.2.4"/>
    </reaction>
</comment>
<evidence type="ECO:0000256" key="14">
    <source>
        <dbReference type="ARBA" id="ARBA00047827"/>
    </source>
</evidence>
<dbReference type="InterPro" id="IPR001128">
    <property type="entry name" value="Cyt_P450"/>
</dbReference>
<evidence type="ECO:0000256" key="15">
    <source>
        <dbReference type="ARBA" id="ARBA00049342"/>
    </source>
</evidence>
<dbReference type="PRINTS" id="PR00463">
    <property type="entry name" value="EP450I"/>
</dbReference>
<dbReference type="EC" id="1.6.2.4" evidence="16"/>
<dbReference type="GO" id="GO:0003958">
    <property type="term" value="F:NADPH-hemoprotein reductase activity"/>
    <property type="evidence" value="ECO:0007669"/>
    <property type="project" value="UniProtKB-UniRule"/>
</dbReference>
<keyword evidence="6 16" id="KW-0288">FMN</keyword>
<dbReference type="Proteomes" id="UP000190312">
    <property type="component" value="Unassembled WGS sequence"/>
</dbReference>
<keyword evidence="10 16" id="KW-0249">Electron transport</keyword>
<dbReference type="eggNOG" id="KOG0157">
    <property type="taxonomic scope" value="Eukaryota"/>
</dbReference>
<dbReference type="PROSITE" id="PS00086">
    <property type="entry name" value="CYTOCHROME_P450"/>
    <property type="match status" value="1"/>
</dbReference>
<dbReference type="SUPFAM" id="SSF48264">
    <property type="entry name" value="Cytochrome P450"/>
    <property type="match status" value="1"/>
</dbReference>
<dbReference type="Gene3D" id="2.40.30.10">
    <property type="entry name" value="Translation factors"/>
    <property type="match status" value="1"/>
</dbReference>
<sequence>MSTPKAEPVPIPGPRGVPLMGNILDIESEIPLRSLEMMADTYGPIYRLTTFGFSRCMISSHELAAEVFDEERFTKKIMAGLSELRHGIHDGLFTAHMGEENWEIAHRVLMPAFGPLNIQNMFDGTSCVELESEMHDIATQLVMKWARQGPKQKIMVTDDFTRLTLDTIALCAMGTRFNSFYSEEMHPFVDAMVGMLKTAGDRSRRPGLVNNLPTTENNKYWEDIDYLRNLCKELVDTRKKNPTDKKDLLNALINGRDPKTGKGMSYDSIIDNMITFLIAGHETTSGLLSFAFYNMLKNPQAYQKAQEEVDRVIGRRRITVEDLQKLPYITAVMRETLRLTPTAPAIAVGPHPTKNHEDPVTLGNGKYVLGKDEPCALLLGKIQRDPKVYGPDAEEFKPERMLDEHFNKLPKHAWKPFGNGMRACIGRPFAWQEALLVIAMLLQNFNFQMDDPSYNIQLKQTLTIKPNHFYMRAALREGLDAVHLGSALSASSSEHADHAAGHGKAGAAKKGADLKPMHVYYGSNTGTCEAFARRLADDATSYGYSAEVESLDSAKDSIPKNGPVVFITASYEGQPPDNAAHFFEWLSALKGDKPLDGVNYAVFGCGHHDWQTTFYRIPKEVNRLVGENGANRLCEIGLADTANADIVTDFDTWGETSFWPAVAAKFGSNTQGSQKSSTFRVEVSSGHRATTLGLQLQEGLVVENTLLTQAGVPAKRTIRFKLPTDTQYKCGDYLAILPVNPSTVVRKVMSRFDLPWDAVLRIEKASPSSSKHISIPMDTQVSAYDLFATYVELSQPASKRDLAVLADAAAVDPETQAELQAIASDPARFAEISQKRISVLDLLLQYPSINLAIGDFVAMLPPMRVRQYSISSSPLVDPTECSITFSVLKAPSLAALTKEDEYLGVASTYLSELRSGERVQLSVRLSHTGFKPPTELSTPMIMACAGSGLAPFRGFVMDRAEKIRGRRSSGSMPEQPAKAILYAGCRTQGKDDIHADELAEWEKIGAVEVRRAYSRPSDGSKGTHVQDLMMEDKKELIDLFESGARIYVCGTPGVGNAVRDSIKSMFLERREEIRRIAKEKGEPVSDDDEETAFEKFLDDMKTKERYTTDVFA</sequence>
<dbReference type="CDD" id="cd11068">
    <property type="entry name" value="CYP120A1"/>
    <property type="match status" value="1"/>
</dbReference>
<keyword evidence="5 16" id="KW-0285">Flavoprotein</keyword>
<organism evidence="20 21">
    <name type="scientific">Aspergillus oryzae</name>
    <name type="common">Yellow koji mold</name>
    <dbReference type="NCBI Taxonomy" id="5062"/>
    <lineage>
        <taxon>Eukaryota</taxon>
        <taxon>Fungi</taxon>
        <taxon>Dikarya</taxon>
        <taxon>Ascomycota</taxon>
        <taxon>Pezizomycotina</taxon>
        <taxon>Eurotiomycetes</taxon>
        <taxon>Eurotiomycetidae</taxon>
        <taxon>Eurotiales</taxon>
        <taxon>Aspergillaceae</taxon>
        <taxon>Aspergillus</taxon>
        <taxon>Aspergillus subgen. Circumdati</taxon>
    </lineage>
</organism>
<gene>
    <name evidence="20" type="ORF">OAory_01111010</name>
</gene>
<dbReference type="Gene3D" id="1.10.630.10">
    <property type="entry name" value="Cytochrome P450"/>
    <property type="match status" value="1"/>
</dbReference>
<dbReference type="SUPFAM" id="SSF52218">
    <property type="entry name" value="Flavoproteins"/>
    <property type="match status" value="1"/>
</dbReference>
<evidence type="ECO:0000256" key="11">
    <source>
        <dbReference type="ARBA" id="ARBA00023002"/>
    </source>
</evidence>
<dbReference type="GO" id="GO:0050660">
    <property type="term" value="F:flavin adenine dinucleotide binding"/>
    <property type="evidence" value="ECO:0007669"/>
    <property type="project" value="TreeGrafter"/>
</dbReference>
<comment type="similarity">
    <text evidence="2 16">In the N-terminal section; belongs to the cytochrome P450 family.</text>
</comment>
<dbReference type="GO" id="GO:0005829">
    <property type="term" value="C:cytosol"/>
    <property type="evidence" value="ECO:0007669"/>
    <property type="project" value="TreeGrafter"/>
</dbReference>
<dbReference type="GO" id="GO:0020037">
    <property type="term" value="F:heme binding"/>
    <property type="evidence" value="ECO:0007669"/>
    <property type="project" value="UniProtKB-UniRule"/>
</dbReference>
<proteinExistence type="inferred from homology"/>
<dbReference type="EMBL" id="MKZY01000010">
    <property type="protein sequence ID" value="OOO04764.1"/>
    <property type="molecule type" value="Genomic_DNA"/>
</dbReference>
<dbReference type="SUPFAM" id="SSF63380">
    <property type="entry name" value="Riboflavin synthase domain-like"/>
    <property type="match status" value="1"/>
</dbReference>
<dbReference type="InterPro" id="IPR017927">
    <property type="entry name" value="FAD-bd_FR_type"/>
</dbReference>
<comment type="cofactor">
    <cofactor evidence="1 16 17">
        <name>heme</name>
        <dbReference type="ChEBI" id="CHEBI:30413"/>
    </cofactor>
</comment>
<dbReference type="GO" id="GO:0005506">
    <property type="term" value="F:iron ion binding"/>
    <property type="evidence" value="ECO:0007669"/>
    <property type="project" value="UniProtKB-UniRule"/>
</dbReference>
<protein>
    <recommendedName>
        <fullName evidence="16">Bifunctional cytochrome P450/NADPH--P450 reductase</fullName>
    </recommendedName>
    <domain>
        <recommendedName>
            <fullName evidence="16">Cytochrome P450</fullName>
            <ecNumber evidence="16">1.14.14.1</ecNumber>
        </recommendedName>
    </domain>
    <domain>
        <recommendedName>
            <fullName evidence="16">NADPH--cytochrome P450 reductase</fullName>
            <ecNumber evidence="16">1.6.2.4</ecNumber>
        </recommendedName>
    </domain>
</protein>
<dbReference type="FunFam" id="1.10.630.10:FF:000040">
    <property type="entry name" value="Bifunctional cytochrome P450/NADPH--P450 reductase"/>
    <property type="match status" value="1"/>
</dbReference>
<keyword evidence="11 16" id="KW-0560">Oxidoreductase</keyword>
<dbReference type="Gene3D" id="3.40.50.360">
    <property type="match status" value="1"/>
</dbReference>
<keyword evidence="13 16" id="KW-0503">Monooxygenase</keyword>
<dbReference type="VEuPathDB" id="FungiDB:AO090001000445"/>
<dbReference type="Pfam" id="PF00175">
    <property type="entry name" value="NAD_binding_1"/>
    <property type="match status" value="1"/>
</dbReference>
<dbReference type="eggNOG" id="KOG1158">
    <property type="taxonomic scope" value="Eukaryota"/>
</dbReference>
<dbReference type="Pfam" id="PF00258">
    <property type="entry name" value="Flavodoxin_1"/>
    <property type="match status" value="1"/>
</dbReference>
<dbReference type="InterPro" id="IPR023206">
    <property type="entry name" value="Bifunctional_P450_P450_red"/>
</dbReference>
<reference evidence="20 21" key="1">
    <citation type="submission" date="2016-10" db="EMBL/GenBank/DDBJ databases">
        <title>Genome sequencing of Aspergillus oryzae BCC7051.</title>
        <authorList>
            <person name="Thammarongtham C."/>
            <person name="Vorapreeda T."/>
            <person name="Nookaew I."/>
            <person name="Srisuk T."/>
            <person name="Land M."/>
            <person name="Jeennor S."/>
            <person name="Laoteng K."/>
        </authorList>
    </citation>
    <scope>NUCLEOTIDE SEQUENCE [LARGE SCALE GENOMIC DNA]</scope>
    <source>
        <strain evidence="20 21">BCC7051</strain>
    </source>
</reference>
<keyword evidence="4 16" id="KW-0349">Heme</keyword>
<keyword evidence="9 16" id="KW-0521">NADP</keyword>
<evidence type="ECO:0000256" key="8">
    <source>
        <dbReference type="ARBA" id="ARBA00022827"/>
    </source>
</evidence>
<accession>A0A1S9D7I3</accession>
<dbReference type="InterPro" id="IPR029039">
    <property type="entry name" value="Flavoprotein-like_sf"/>
</dbReference>
<evidence type="ECO:0000259" key="18">
    <source>
        <dbReference type="PROSITE" id="PS50902"/>
    </source>
</evidence>
<evidence type="ECO:0000256" key="12">
    <source>
        <dbReference type="ARBA" id="ARBA00023004"/>
    </source>
</evidence>
<dbReference type="Pfam" id="PF00667">
    <property type="entry name" value="FAD_binding_1"/>
    <property type="match status" value="1"/>
</dbReference>
<dbReference type="GO" id="GO:0010181">
    <property type="term" value="F:FMN binding"/>
    <property type="evidence" value="ECO:0007669"/>
    <property type="project" value="UniProtKB-UniRule"/>
</dbReference>
<evidence type="ECO:0000313" key="21">
    <source>
        <dbReference type="Proteomes" id="UP000190312"/>
    </source>
</evidence>
<dbReference type="EC" id="1.14.14.1" evidence="16"/>
<dbReference type="Gene3D" id="3.40.50.80">
    <property type="entry name" value="Nucleotide-binding domain of ferredoxin-NADP reductase (FNR) module"/>
    <property type="match status" value="1"/>
</dbReference>
<dbReference type="PROSITE" id="PS51384">
    <property type="entry name" value="FAD_FR"/>
    <property type="match status" value="1"/>
</dbReference>
<dbReference type="InterPro" id="IPR036396">
    <property type="entry name" value="Cyt_P450_sf"/>
</dbReference>
<dbReference type="Pfam" id="PF00067">
    <property type="entry name" value="p450"/>
    <property type="match status" value="1"/>
</dbReference>
<dbReference type="PROSITE" id="PS50902">
    <property type="entry name" value="FLAVODOXIN_LIKE"/>
    <property type="match status" value="1"/>
</dbReference>
<evidence type="ECO:0000259" key="19">
    <source>
        <dbReference type="PROSITE" id="PS51384"/>
    </source>
</evidence>
<comment type="cofactor">
    <cofactor evidence="16">
        <name>FAD</name>
        <dbReference type="ChEBI" id="CHEBI:57692"/>
    </cofactor>
    <cofactor evidence="16">
        <name>FMN</name>
        <dbReference type="ChEBI" id="CHEBI:58210"/>
    </cofactor>
</comment>
<evidence type="ECO:0000256" key="13">
    <source>
        <dbReference type="ARBA" id="ARBA00023033"/>
    </source>
</evidence>
<dbReference type="InterPro" id="IPR008254">
    <property type="entry name" value="Flavodoxin/NO_synth"/>
</dbReference>
<dbReference type="InterPro" id="IPR017972">
    <property type="entry name" value="Cyt_P450_CS"/>
</dbReference>
<dbReference type="Gene3D" id="1.20.990.10">
    <property type="entry name" value="NADPH-cytochrome p450 Reductase, Chain A, domain 3"/>
    <property type="match status" value="1"/>
</dbReference>
<dbReference type="InterPro" id="IPR023173">
    <property type="entry name" value="NADPH_Cyt_P450_Rdtase_alpha"/>
</dbReference>
<keyword evidence="7 16" id="KW-0479">Metal-binding</keyword>
<evidence type="ECO:0000256" key="7">
    <source>
        <dbReference type="ARBA" id="ARBA00022723"/>
    </source>
</evidence>
<dbReference type="InterPro" id="IPR017938">
    <property type="entry name" value="Riboflavin_synthase-like_b-brl"/>
</dbReference>
<evidence type="ECO:0000256" key="1">
    <source>
        <dbReference type="ARBA" id="ARBA00001971"/>
    </source>
</evidence>
<evidence type="ECO:0000256" key="4">
    <source>
        <dbReference type="ARBA" id="ARBA00022617"/>
    </source>
</evidence>
<dbReference type="PANTHER" id="PTHR19384">
    <property type="entry name" value="NITRIC OXIDE SYNTHASE-RELATED"/>
    <property type="match status" value="1"/>
</dbReference>
<dbReference type="GO" id="GO:0070330">
    <property type="term" value="F:aromatase activity"/>
    <property type="evidence" value="ECO:0007669"/>
    <property type="project" value="UniProtKB-UniRule"/>
</dbReference>
<dbReference type="PIRSF" id="PIRSF000209">
    <property type="entry name" value="Bifunctional_P450_P450R"/>
    <property type="match status" value="1"/>
</dbReference>
<comment type="caution">
    <text evidence="20">The sequence shown here is derived from an EMBL/GenBank/DDBJ whole genome shotgun (WGS) entry which is preliminary data.</text>
</comment>
<dbReference type="CDD" id="cd06206">
    <property type="entry name" value="bifunctional_CYPOR"/>
    <property type="match status" value="1"/>
</dbReference>
<keyword evidence="3 16" id="KW-0813">Transport</keyword>
<dbReference type="InterPro" id="IPR001433">
    <property type="entry name" value="OxRdtase_FAD/NAD-bd"/>
</dbReference>
<dbReference type="InterPro" id="IPR002401">
    <property type="entry name" value="Cyt_P450_E_grp-I"/>
</dbReference>
<dbReference type="PANTHER" id="PTHR19384:SF127">
    <property type="entry name" value="BIFUNCTIONAL CYTOCHROME P450_NADPH--P450 REDUCTASE"/>
    <property type="match status" value="1"/>
</dbReference>
<feature type="domain" description="Flavodoxin-like" evidence="18">
    <location>
        <begin position="517"/>
        <end position="658"/>
    </location>
</feature>
<evidence type="ECO:0000256" key="16">
    <source>
        <dbReference type="PIRNR" id="PIRNR000209"/>
    </source>
</evidence>
<dbReference type="AlphaFoldDB" id="A0A1S9D7I3"/>
<dbReference type="OrthoDB" id="1470350at2759"/>
<evidence type="ECO:0000256" key="9">
    <source>
        <dbReference type="ARBA" id="ARBA00022857"/>
    </source>
</evidence>
<dbReference type="InterPro" id="IPR039261">
    <property type="entry name" value="FNR_nucleotide-bd"/>
</dbReference>
<name>A0A1S9D7I3_ASPOZ</name>
<dbReference type="SUPFAM" id="SSF52343">
    <property type="entry name" value="Ferredoxin reductase-like, C-terminal NADP-linked domain"/>
    <property type="match status" value="1"/>
</dbReference>
<evidence type="ECO:0000313" key="20">
    <source>
        <dbReference type="EMBL" id="OOO04764.1"/>
    </source>
</evidence>
<keyword evidence="12 16" id="KW-0408">Iron</keyword>
<dbReference type="InterPro" id="IPR003097">
    <property type="entry name" value="CysJ-like_FAD-binding"/>
</dbReference>
<evidence type="ECO:0000256" key="3">
    <source>
        <dbReference type="ARBA" id="ARBA00022448"/>
    </source>
</evidence>
<evidence type="ECO:0000256" key="5">
    <source>
        <dbReference type="ARBA" id="ARBA00022630"/>
    </source>
</evidence>
<comment type="catalytic activity">
    <reaction evidence="14 16">
        <text>an organic molecule + reduced [NADPH--hemoprotein reductase] + O2 = an alcohol + oxidized [NADPH--hemoprotein reductase] + H2O + H(+)</text>
        <dbReference type="Rhea" id="RHEA:17149"/>
        <dbReference type="Rhea" id="RHEA-COMP:11964"/>
        <dbReference type="Rhea" id="RHEA-COMP:11965"/>
        <dbReference type="ChEBI" id="CHEBI:15377"/>
        <dbReference type="ChEBI" id="CHEBI:15378"/>
        <dbReference type="ChEBI" id="CHEBI:15379"/>
        <dbReference type="ChEBI" id="CHEBI:30879"/>
        <dbReference type="ChEBI" id="CHEBI:57618"/>
        <dbReference type="ChEBI" id="CHEBI:58210"/>
        <dbReference type="ChEBI" id="CHEBI:142491"/>
        <dbReference type="EC" id="1.14.14.1"/>
    </reaction>
</comment>
<evidence type="ECO:0000256" key="6">
    <source>
        <dbReference type="ARBA" id="ARBA00022643"/>
    </source>
</evidence>
<feature type="binding site" description="axial binding residue" evidence="17">
    <location>
        <position position="424"/>
    </location>
    <ligand>
        <name>heme</name>
        <dbReference type="ChEBI" id="CHEBI:30413"/>
    </ligand>
    <ligandPart>
        <name>Fe</name>
        <dbReference type="ChEBI" id="CHEBI:18248"/>
    </ligandPart>
</feature>
<dbReference type="PRINTS" id="PR00385">
    <property type="entry name" value="P450"/>
</dbReference>
<evidence type="ECO:0000256" key="10">
    <source>
        <dbReference type="ARBA" id="ARBA00022982"/>
    </source>
</evidence>
<evidence type="ECO:0000256" key="17">
    <source>
        <dbReference type="PIRSR" id="PIRSR000209-1"/>
    </source>
</evidence>
<keyword evidence="8 16" id="KW-0274">FAD</keyword>